<gene>
    <name evidence="2" type="ORF">DFL_000623</name>
</gene>
<accession>A0A437AEG9</accession>
<keyword evidence="3" id="KW-1185">Reference proteome</keyword>
<organism evidence="2 3">
    <name type="scientific">Arthrobotrys flagrans</name>
    <name type="common">Nematode-trapping fungus</name>
    <name type="synonym">Trichothecium flagrans</name>
    <dbReference type="NCBI Taxonomy" id="97331"/>
    <lineage>
        <taxon>Eukaryota</taxon>
        <taxon>Fungi</taxon>
        <taxon>Dikarya</taxon>
        <taxon>Ascomycota</taxon>
        <taxon>Pezizomycotina</taxon>
        <taxon>Orbiliomycetes</taxon>
        <taxon>Orbiliales</taxon>
        <taxon>Orbiliaceae</taxon>
        <taxon>Arthrobotrys</taxon>
    </lineage>
</organism>
<sequence length="100" mass="11263">MAETMDPQIRTIKNTTPECDPEIYYMNILEVVRKTMEYRERAAARAPEVAEIAALAYTHIHTKILRCAGFSRRQQDLRGSMPKNTGLLGSGKATSQHLKA</sequence>
<dbReference type="RefSeq" id="XP_067495168.1">
    <property type="nucleotide sequence ID" value="XM_067635614.1"/>
</dbReference>
<dbReference type="GeneID" id="93582934"/>
<dbReference type="AlphaFoldDB" id="A0A437AEG9"/>
<dbReference type="VEuPathDB" id="FungiDB:DFL_000623"/>
<name>A0A437AEG9_ARTFL</name>
<evidence type="ECO:0000313" key="3">
    <source>
        <dbReference type="Proteomes" id="UP000283090"/>
    </source>
</evidence>
<protein>
    <submittedName>
        <fullName evidence="2">Uncharacterized protein</fullName>
    </submittedName>
</protein>
<dbReference type="Proteomes" id="UP000283090">
    <property type="component" value="Unassembled WGS sequence"/>
</dbReference>
<reference evidence="2 3" key="1">
    <citation type="submission" date="2019-01" db="EMBL/GenBank/DDBJ databases">
        <title>Intercellular communication is required for trap formation in the nematode-trapping fungus Duddingtonia flagrans.</title>
        <authorList>
            <person name="Youssar L."/>
            <person name="Wernet V."/>
            <person name="Hensel N."/>
            <person name="Hildebrandt H.-G."/>
            <person name="Fischer R."/>
        </authorList>
    </citation>
    <scope>NUCLEOTIDE SEQUENCE [LARGE SCALE GENOMIC DNA]</scope>
    <source>
        <strain evidence="2 3">CBS H-5679</strain>
    </source>
</reference>
<feature type="region of interest" description="Disordered" evidence="1">
    <location>
        <begin position="76"/>
        <end position="100"/>
    </location>
</feature>
<dbReference type="EMBL" id="SAEB01000001">
    <property type="protein sequence ID" value="RVD89624.1"/>
    <property type="molecule type" value="Genomic_DNA"/>
</dbReference>
<evidence type="ECO:0000313" key="2">
    <source>
        <dbReference type="EMBL" id="RVD89624.1"/>
    </source>
</evidence>
<evidence type="ECO:0000256" key="1">
    <source>
        <dbReference type="SAM" id="MobiDB-lite"/>
    </source>
</evidence>
<comment type="caution">
    <text evidence="2">The sequence shown here is derived from an EMBL/GenBank/DDBJ whole genome shotgun (WGS) entry which is preliminary data.</text>
</comment>
<proteinExistence type="predicted"/>